<protein>
    <recommendedName>
        <fullName evidence="5 18">NADH-ubiquinone oxidoreductase chain 2</fullName>
        <ecNumber evidence="4 18">7.1.1.2</ecNumber>
    </recommendedName>
</protein>
<name>A0A345UE41_9CRUS</name>
<evidence type="ECO:0000256" key="15">
    <source>
        <dbReference type="ARBA" id="ARBA00023128"/>
    </source>
</evidence>
<dbReference type="InterPro" id="IPR050175">
    <property type="entry name" value="Complex_I_Subunit_2"/>
</dbReference>
<comment type="function">
    <text evidence="1">Core subunit of the mitochondrial membrane respiratory chain NADH dehydrogenase (Complex I) that is believed to belong to the minimal assembly required for catalysis. Complex I functions in the transfer of electrons from NADH to the respiratory chain. The immediate electron acceptor for the enzyme is believed to be ubiquinone.</text>
</comment>
<keyword evidence="11 18" id="KW-0249">Electron transport</keyword>
<evidence type="ECO:0000256" key="18">
    <source>
        <dbReference type="RuleBase" id="RU003403"/>
    </source>
</evidence>
<proteinExistence type="inferred from homology"/>
<keyword evidence="9 18" id="KW-0999">Mitochondrion inner membrane</keyword>
<feature type="transmembrane region" description="Helical" evidence="18">
    <location>
        <begin position="82"/>
        <end position="100"/>
    </location>
</feature>
<dbReference type="GO" id="GO:0006120">
    <property type="term" value="P:mitochondrial electron transport, NADH to ubiquinone"/>
    <property type="evidence" value="ECO:0007669"/>
    <property type="project" value="InterPro"/>
</dbReference>
<feature type="domain" description="NADH:quinone oxidoreductase/Mrp antiporter transmembrane" evidence="19">
    <location>
        <begin position="83"/>
        <end position="276"/>
    </location>
</feature>
<evidence type="ECO:0000256" key="12">
    <source>
        <dbReference type="ARBA" id="ARBA00022989"/>
    </source>
</evidence>
<evidence type="ECO:0000256" key="7">
    <source>
        <dbReference type="ARBA" id="ARBA00022660"/>
    </source>
</evidence>
<comment type="similarity">
    <text evidence="3 18">Belongs to the complex I subunit 2 family.</text>
</comment>
<feature type="transmembrane region" description="Helical" evidence="18">
    <location>
        <begin position="221"/>
        <end position="242"/>
    </location>
</feature>
<dbReference type="InterPro" id="IPR003917">
    <property type="entry name" value="NADH_UbQ_OxRdtase_chain2"/>
</dbReference>
<keyword evidence="16 18" id="KW-0472">Membrane</keyword>
<evidence type="ECO:0000256" key="11">
    <source>
        <dbReference type="ARBA" id="ARBA00022982"/>
    </source>
</evidence>
<keyword evidence="10 18" id="KW-1278">Translocase</keyword>
<comment type="subcellular location">
    <subcellularLocation>
        <location evidence="2 18">Mitochondrion inner membrane</location>
        <topology evidence="2 18">Multi-pass membrane protein</topology>
    </subcellularLocation>
</comment>
<dbReference type="GO" id="GO:0005743">
    <property type="term" value="C:mitochondrial inner membrane"/>
    <property type="evidence" value="ECO:0007669"/>
    <property type="project" value="UniProtKB-SubCell"/>
</dbReference>
<dbReference type="EC" id="7.1.1.2" evidence="4 18"/>
<feature type="domain" description="NADH:quinone oxidoreductase/Mrp antiporter transmembrane" evidence="19">
    <location>
        <begin position="24"/>
        <end position="78"/>
    </location>
</feature>
<feature type="transmembrane region" description="Helical" evidence="18">
    <location>
        <begin position="58"/>
        <end position="76"/>
    </location>
</feature>
<dbReference type="PANTHER" id="PTHR46552:SF1">
    <property type="entry name" value="NADH-UBIQUINONE OXIDOREDUCTASE CHAIN 2"/>
    <property type="match status" value="1"/>
</dbReference>
<dbReference type="InterPro" id="IPR001750">
    <property type="entry name" value="ND/Mrp_TM"/>
</dbReference>
<comment type="catalytic activity">
    <reaction evidence="17 18">
        <text>a ubiquinone + NADH + 5 H(+)(in) = a ubiquinol + NAD(+) + 4 H(+)(out)</text>
        <dbReference type="Rhea" id="RHEA:29091"/>
        <dbReference type="Rhea" id="RHEA-COMP:9565"/>
        <dbReference type="Rhea" id="RHEA-COMP:9566"/>
        <dbReference type="ChEBI" id="CHEBI:15378"/>
        <dbReference type="ChEBI" id="CHEBI:16389"/>
        <dbReference type="ChEBI" id="CHEBI:17976"/>
        <dbReference type="ChEBI" id="CHEBI:57540"/>
        <dbReference type="ChEBI" id="CHEBI:57945"/>
        <dbReference type="EC" id="7.1.1.2"/>
    </reaction>
</comment>
<keyword evidence="8 18" id="KW-0812">Transmembrane</keyword>
<organism evidence="20">
    <name type="scientific">Pseudoniphargus sp. 1-Basque</name>
    <dbReference type="NCBI Taxonomy" id="2212664"/>
    <lineage>
        <taxon>Eukaryota</taxon>
        <taxon>Metazoa</taxon>
        <taxon>Ecdysozoa</taxon>
        <taxon>Arthropoda</taxon>
        <taxon>Crustacea</taxon>
        <taxon>Multicrustacea</taxon>
        <taxon>Malacostraca</taxon>
        <taxon>Eumalacostraca</taxon>
        <taxon>Peracarida</taxon>
        <taxon>Amphipoda</taxon>
        <taxon>Senticaudata</taxon>
        <taxon>Gammarida</taxon>
        <taxon>Crangonyctidira</taxon>
        <taxon>Allocrangonyctoidea</taxon>
        <taxon>Allocrangonyctidae</taxon>
        <taxon>Pseudoniphargus</taxon>
    </lineage>
</organism>
<keyword evidence="15 18" id="KW-0496">Mitochondrion</keyword>
<evidence type="ECO:0000256" key="14">
    <source>
        <dbReference type="ARBA" id="ARBA00023075"/>
    </source>
</evidence>
<feature type="transmembrane region" description="Helical" evidence="18">
    <location>
        <begin position="190"/>
        <end position="209"/>
    </location>
</feature>
<evidence type="ECO:0000256" key="5">
    <source>
        <dbReference type="ARBA" id="ARBA00021008"/>
    </source>
</evidence>
<feature type="transmembrane region" description="Helical" evidence="18">
    <location>
        <begin position="7"/>
        <end position="22"/>
    </location>
</feature>
<evidence type="ECO:0000256" key="2">
    <source>
        <dbReference type="ARBA" id="ARBA00004448"/>
    </source>
</evidence>
<geneLocation type="mitochondrion" evidence="20"/>
<accession>A0A345UE41</accession>
<dbReference type="PRINTS" id="PR01436">
    <property type="entry name" value="NADHDHGNASE2"/>
</dbReference>
<evidence type="ECO:0000256" key="9">
    <source>
        <dbReference type="ARBA" id="ARBA00022792"/>
    </source>
</evidence>
<evidence type="ECO:0000313" key="20">
    <source>
        <dbReference type="EMBL" id="AXI98727.1"/>
    </source>
</evidence>
<evidence type="ECO:0000256" key="1">
    <source>
        <dbReference type="ARBA" id="ARBA00003257"/>
    </source>
</evidence>
<evidence type="ECO:0000256" key="3">
    <source>
        <dbReference type="ARBA" id="ARBA00007012"/>
    </source>
</evidence>
<sequence>MFMHPSFFFFFFFLLFSVMLAISSNSWLFAWMGLEVNLLSFIPIMLKKFNKYSTEASIKYFLIQTIASIIIIFYFLFMKDNFTIIIFMCLMLKMGAAPFHQWLPSISEGLSWPVLLIILLLQKLNPLILITFMFKTGLLISALQIFVVSSALMGSIGGLSQSSLRKIMIFSSISHLSWILSSMLVSNWAWFNYFLLYAVILSSLVITLYKTEISTINDLLVKNKSILSSIIASSMMSMGGLPPFSGFVPKLVVTQDLLNSKFYFILLFLLMSTFLSLFFYCRMFTALMFMKTSLNLFCTKQKKNMFLVFFNLSVLLVPSMFFVLL</sequence>
<feature type="transmembrane region" description="Helical" evidence="18">
    <location>
        <begin position="305"/>
        <end position="324"/>
    </location>
</feature>
<evidence type="ECO:0000256" key="4">
    <source>
        <dbReference type="ARBA" id="ARBA00012944"/>
    </source>
</evidence>
<evidence type="ECO:0000256" key="17">
    <source>
        <dbReference type="ARBA" id="ARBA00049551"/>
    </source>
</evidence>
<evidence type="ECO:0000256" key="16">
    <source>
        <dbReference type="ARBA" id="ARBA00023136"/>
    </source>
</evidence>
<feature type="transmembrane region" description="Helical" evidence="18">
    <location>
        <begin position="140"/>
        <end position="160"/>
    </location>
</feature>
<dbReference type="Pfam" id="PF00361">
    <property type="entry name" value="Proton_antipo_M"/>
    <property type="match status" value="2"/>
</dbReference>
<keyword evidence="14 18" id="KW-0830">Ubiquinone</keyword>
<evidence type="ECO:0000256" key="10">
    <source>
        <dbReference type="ARBA" id="ARBA00022967"/>
    </source>
</evidence>
<dbReference type="AlphaFoldDB" id="A0A345UE41"/>
<evidence type="ECO:0000259" key="19">
    <source>
        <dbReference type="Pfam" id="PF00361"/>
    </source>
</evidence>
<comment type="function">
    <text evidence="18">Core subunit of the mitochondrial membrane respiratory chain NADH dehydrogenase (Complex I) which catalyzes electron transfer from NADH through the respiratory chain, using ubiquinone as an electron acceptor. Essential for the catalytic activity and assembly of complex I.</text>
</comment>
<feature type="transmembrane region" description="Helical" evidence="18">
    <location>
        <begin position="262"/>
        <end position="284"/>
    </location>
</feature>
<evidence type="ECO:0000256" key="8">
    <source>
        <dbReference type="ARBA" id="ARBA00022692"/>
    </source>
</evidence>
<dbReference type="EMBL" id="MH592139">
    <property type="protein sequence ID" value="AXI98727.1"/>
    <property type="molecule type" value="Genomic_DNA"/>
</dbReference>
<feature type="transmembrane region" description="Helical" evidence="18">
    <location>
        <begin position="112"/>
        <end position="134"/>
    </location>
</feature>
<dbReference type="PANTHER" id="PTHR46552">
    <property type="entry name" value="NADH-UBIQUINONE OXIDOREDUCTASE CHAIN 2"/>
    <property type="match status" value="1"/>
</dbReference>
<gene>
    <name evidence="20" type="primary">nad2</name>
</gene>
<keyword evidence="12 18" id="KW-1133">Transmembrane helix</keyword>
<evidence type="ECO:0000256" key="6">
    <source>
        <dbReference type="ARBA" id="ARBA00022448"/>
    </source>
</evidence>
<evidence type="ECO:0000256" key="13">
    <source>
        <dbReference type="ARBA" id="ARBA00023027"/>
    </source>
</evidence>
<keyword evidence="6" id="KW-0813">Transport</keyword>
<keyword evidence="13 18" id="KW-0520">NAD</keyword>
<reference evidence="20" key="1">
    <citation type="journal article" date="2018" name="Mol. Phylogenet. Evol.">
        <title>Species delimitation and mitogenome phylogenetics in the subterranean genus Pseudoniphargus (Crustacea: Amphipoda).</title>
        <authorList>
            <person name="Stokkan M."/>
            <person name="Jurado-Rivera J.A."/>
            <person name="Oromi P."/>
            <person name="Juan C."/>
            <person name="Jaume D."/>
            <person name="Pons J."/>
        </authorList>
    </citation>
    <scope>NUCLEOTIDE SEQUENCE</scope>
</reference>
<keyword evidence="7 18" id="KW-0679">Respiratory chain</keyword>
<dbReference type="GO" id="GO:0008137">
    <property type="term" value="F:NADH dehydrogenase (ubiquinone) activity"/>
    <property type="evidence" value="ECO:0007669"/>
    <property type="project" value="UniProtKB-EC"/>
</dbReference>